<dbReference type="EMBL" id="LCCN01000003">
    <property type="protein sequence ID" value="KKS33056.1"/>
    <property type="molecule type" value="Genomic_DNA"/>
</dbReference>
<sequence>MNNDLGFSKKQLDQLGGLLTTRFVDLFNEIVLPGLETLSDKIDRIEARLDKIEARLVSLEEKVEDMRVELLDIKRKLTDLENSTVEMSSYLGLKKRVEVLEYKVGIVV</sequence>
<name>A0A0G1AG07_9BACT</name>
<feature type="coiled-coil region" evidence="1">
    <location>
        <begin position="35"/>
        <end position="83"/>
    </location>
</feature>
<evidence type="ECO:0000313" key="2">
    <source>
        <dbReference type="EMBL" id="KKS33056.1"/>
    </source>
</evidence>
<dbReference type="Gene3D" id="1.20.5.340">
    <property type="match status" value="1"/>
</dbReference>
<proteinExistence type="predicted"/>
<evidence type="ECO:0000256" key="1">
    <source>
        <dbReference type="SAM" id="Coils"/>
    </source>
</evidence>
<evidence type="ECO:0000313" key="3">
    <source>
        <dbReference type="Proteomes" id="UP000034160"/>
    </source>
</evidence>
<dbReference type="Proteomes" id="UP000034160">
    <property type="component" value="Unassembled WGS sequence"/>
</dbReference>
<gene>
    <name evidence="2" type="ORF">UU93_C0003G0064</name>
</gene>
<dbReference type="STRING" id="1618356.UU93_C0003G0064"/>
<protein>
    <submittedName>
        <fullName evidence="2">Uncharacterized protein</fullName>
    </submittedName>
</protein>
<accession>A0A0G1AG07</accession>
<organism evidence="2 3">
    <name type="scientific">Candidatus Amesbacteria bacterium GW2011_GWA2_42_12</name>
    <dbReference type="NCBI Taxonomy" id="1618356"/>
    <lineage>
        <taxon>Bacteria</taxon>
        <taxon>Candidatus Amesiibacteriota</taxon>
    </lineage>
</organism>
<keyword evidence="1" id="KW-0175">Coiled coil</keyword>
<reference evidence="2 3" key="1">
    <citation type="journal article" date="2015" name="Nature">
        <title>rRNA introns, odd ribosomes, and small enigmatic genomes across a large radiation of phyla.</title>
        <authorList>
            <person name="Brown C.T."/>
            <person name="Hug L.A."/>
            <person name="Thomas B.C."/>
            <person name="Sharon I."/>
            <person name="Castelle C.J."/>
            <person name="Singh A."/>
            <person name="Wilkins M.J."/>
            <person name="Williams K.H."/>
            <person name="Banfield J.F."/>
        </authorList>
    </citation>
    <scope>NUCLEOTIDE SEQUENCE [LARGE SCALE GENOMIC DNA]</scope>
</reference>
<comment type="caution">
    <text evidence="2">The sequence shown here is derived from an EMBL/GenBank/DDBJ whole genome shotgun (WGS) entry which is preliminary data.</text>
</comment>
<dbReference type="AlphaFoldDB" id="A0A0G1AG07"/>